<dbReference type="AlphaFoldDB" id="A0A7D5IC96"/>
<evidence type="ECO:0000313" key="2">
    <source>
        <dbReference type="Proteomes" id="UP000509594"/>
    </source>
</evidence>
<organism evidence="1 2">
    <name type="scientific">Methanolobus zinderi</name>
    <dbReference type="NCBI Taxonomy" id="536044"/>
    <lineage>
        <taxon>Archaea</taxon>
        <taxon>Methanobacteriati</taxon>
        <taxon>Methanobacteriota</taxon>
        <taxon>Stenosarchaea group</taxon>
        <taxon>Methanomicrobia</taxon>
        <taxon>Methanosarcinales</taxon>
        <taxon>Methanosarcinaceae</taxon>
        <taxon>Methanolobus</taxon>
    </lineage>
</organism>
<proteinExistence type="predicted"/>
<name>A0A7D5IC96_9EURY</name>
<dbReference type="SUPFAM" id="SSF47240">
    <property type="entry name" value="Ferritin-like"/>
    <property type="match status" value="1"/>
</dbReference>
<accession>A0A7D5IC96</accession>
<evidence type="ECO:0000313" key="1">
    <source>
        <dbReference type="EMBL" id="QLC50509.1"/>
    </source>
</evidence>
<reference evidence="1 2" key="1">
    <citation type="submission" date="2020-06" db="EMBL/GenBank/DDBJ databases">
        <title>Methanolobus halotolerans sp. nov., isolated from a saline lake Tus in Siberia.</title>
        <authorList>
            <person name="Shen Y."/>
            <person name="Chen S.-C."/>
            <person name="Lai M.-C."/>
            <person name="Huang H.-H."/>
            <person name="Chiu H.-H."/>
            <person name="Tang S.-L."/>
            <person name="Rogozin D.Y."/>
            <person name="Degermendzhy A.G."/>
        </authorList>
    </citation>
    <scope>NUCLEOTIDE SEQUENCE [LARGE SCALE GENOMIC DNA]</scope>
    <source>
        <strain evidence="1 2">DSM 21339</strain>
    </source>
</reference>
<keyword evidence="2" id="KW-1185">Reference proteome</keyword>
<dbReference type="InterPro" id="IPR009078">
    <property type="entry name" value="Ferritin-like_SF"/>
</dbReference>
<dbReference type="EMBL" id="CP058215">
    <property type="protein sequence ID" value="QLC50509.1"/>
    <property type="molecule type" value="Genomic_DNA"/>
</dbReference>
<dbReference type="Proteomes" id="UP000509594">
    <property type="component" value="Chromosome"/>
</dbReference>
<evidence type="ECO:0008006" key="3">
    <source>
        <dbReference type="Google" id="ProtNLM"/>
    </source>
</evidence>
<dbReference type="OrthoDB" id="140697at2157"/>
<gene>
    <name evidence="1" type="ORF">HWN40_09820</name>
</gene>
<dbReference type="KEGG" id="mzi:HWN40_09820"/>
<sequence>MPAIKDKEVLIALMQKMYWLELQMEQMGTWEGRLEMMDDNLEALEILSHDSDRHGSIVEKWLKKASIQIPESTPKGLPNHILNFEGLSSPEMFSMIVKYEILALNAYKDMKNADPDVIKALFEKEDDLEEFFEDLEQLIRDEEKHASICKKQIGGYMKVKY</sequence>
<protein>
    <recommendedName>
        <fullName evidence="3">Ferritin-like domain-containing protein</fullName>
    </recommendedName>
</protein>